<dbReference type="Proteomes" id="UP000886939">
    <property type="component" value="Unassembled WGS sequence"/>
</dbReference>
<dbReference type="SUPFAM" id="SSF53335">
    <property type="entry name" value="S-adenosyl-L-methionine-dependent methyltransferases"/>
    <property type="match status" value="1"/>
</dbReference>
<dbReference type="InterPro" id="IPR029063">
    <property type="entry name" value="SAM-dependent_MTases_sf"/>
</dbReference>
<dbReference type="InterPro" id="IPR013216">
    <property type="entry name" value="Methyltransf_11"/>
</dbReference>
<dbReference type="GO" id="GO:0032259">
    <property type="term" value="P:methylation"/>
    <property type="evidence" value="ECO:0007669"/>
    <property type="project" value="UniProtKB-KW"/>
</dbReference>
<reference evidence="2" key="1">
    <citation type="submission" date="2021-07" db="EMBL/GenBank/DDBJ databases">
        <title>Draft genome sequence of carbapenem-resistant Aeromonas spp. in Japan.</title>
        <authorList>
            <person name="Maehana S."/>
            <person name="Suzuki M."/>
            <person name="Kitasato H."/>
        </authorList>
    </citation>
    <scope>NUCLEOTIDE SEQUENCE</scope>
    <source>
        <strain evidence="2">KAM343</strain>
    </source>
</reference>
<protein>
    <submittedName>
        <fullName evidence="2">Type 11 methyltransferase</fullName>
    </submittedName>
</protein>
<keyword evidence="2" id="KW-0808">Transferase</keyword>
<dbReference type="PANTHER" id="PTHR43591">
    <property type="entry name" value="METHYLTRANSFERASE"/>
    <property type="match status" value="1"/>
</dbReference>
<gene>
    <name evidence="2" type="ORF">KAM343_17840</name>
</gene>
<dbReference type="Gene3D" id="3.40.50.150">
    <property type="entry name" value="Vaccinia Virus protein VP39"/>
    <property type="match status" value="1"/>
</dbReference>
<comment type="caution">
    <text evidence="2">The sequence shown here is derived from an EMBL/GenBank/DDBJ whole genome shotgun (WGS) entry which is preliminary data.</text>
</comment>
<dbReference type="Pfam" id="PF08241">
    <property type="entry name" value="Methyltransf_11"/>
    <property type="match status" value="1"/>
</dbReference>
<keyword evidence="2" id="KW-0489">Methyltransferase</keyword>
<evidence type="ECO:0000313" key="3">
    <source>
        <dbReference type="Proteomes" id="UP000886939"/>
    </source>
</evidence>
<dbReference type="CDD" id="cd02440">
    <property type="entry name" value="AdoMet_MTases"/>
    <property type="match status" value="1"/>
</dbReference>
<name>A0AAV4YIM7_AERCA</name>
<feature type="domain" description="Methyltransferase type 11" evidence="1">
    <location>
        <begin position="89"/>
        <end position="136"/>
    </location>
</feature>
<evidence type="ECO:0000259" key="1">
    <source>
        <dbReference type="Pfam" id="PF08241"/>
    </source>
</evidence>
<sequence length="227" mass="26732">MEKIYHCPLCDYHGELISFRGRPYAQCPRCLSLERHRLQFSVLQKLLNKEIMQRMSALHFAPEPGMRVFFDEHFGSYKTADLTMGDVDYQVDIQSLPFPDGQFDFVFASHVLEHIPDDRKALSEIHRILRPNGIAILPVPVICEHTIEYDEPDPLQDYHVRAPGLDYYERYKNVFSSVEMISSFDVDENIQPFVYLNDEYIIQDGEWVHPYWVDGHKFIDIVPICYR</sequence>
<dbReference type="AlphaFoldDB" id="A0AAV4YIM7"/>
<dbReference type="GO" id="GO:0008757">
    <property type="term" value="F:S-adenosylmethionine-dependent methyltransferase activity"/>
    <property type="evidence" value="ECO:0007669"/>
    <property type="project" value="InterPro"/>
</dbReference>
<evidence type="ECO:0000313" key="2">
    <source>
        <dbReference type="EMBL" id="GJA40988.1"/>
    </source>
</evidence>
<organism evidence="2 3">
    <name type="scientific">Aeromonas caviae</name>
    <name type="common">Aeromonas punctata</name>
    <dbReference type="NCBI Taxonomy" id="648"/>
    <lineage>
        <taxon>Bacteria</taxon>
        <taxon>Pseudomonadati</taxon>
        <taxon>Pseudomonadota</taxon>
        <taxon>Gammaproteobacteria</taxon>
        <taxon>Aeromonadales</taxon>
        <taxon>Aeromonadaceae</taxon>
        <taxon>Aeromonas</taxon>
    </lineage>
</organism>
<dbReference type="PANTHER" id="PTHR43591:SF24">
    <property type="entry name" value="2-METHOXY-6-POLYPRENYL-1,4-BENZOQUINOL METHYLASE, MITOCHONDRIAL"/>
    <property type="match status" value="1"/>
</dbReference>
<dbReference type="RefSeq" id="WP_158657426.1">
    <property type="nucleotide sequence ID" value="NZ_AP026370.1"/>
</dbReference>
<proteinExistence type="predicted"/>
<accession>A0AAV4YIM7</accession>
<dbReference type="EMBL" id="BPNI01000028">
    <property type="protein sequence ID" value="GJA40988.1"/>
    <property type="molecule type" value="Genomic_DNA"/>
</dbReference>